<keyword evidence="9" id="KW-1185">Reference proteome</keyword>
<dbReference type="PANTHER" id="PTHR21545:SF13">
    <property type="entry name" value="ECDYSONE-INDUCED PROTEIN 93F, ISOFORM C"/>
    <property type="match status" value="1"/>
</dbReference>
<evidence type="ECO:0000256" key="3">
    <source>
        <dbReference type="ARBA" id="ARBA00023125"/>
    </source>
</evidence>
<feature type="region of interest" description="Disordered" evidence="7">
    <location>
        <begin position="497"/>
        <end position="520"/>
    </location>
</feature>
<dbReference type="InterPro" id="IPR007889">
    <property type="entry name" value="HTH_Psq"/>
</dbReference>
<dbReference type="SUPFAM" id="SSF46689">
    <property type="entry name" value="Homeodomain-like"/>
    <property type="match status" value="2"/>
</dbReference>
<evidence type="ECO:0000256" key="2">
    <source>
        <dbReference type="ARBA" id="ARBA00023015"/>
    </source>
</evidence>
<organism evidence="8 9">
    <name type="scientific">Pristionchus pacificus</name>
    <name type="common">Parasitic nematode worm</name>
    <dbReference type="NCBI Taxonomy" id="54126"/>
    <lineage>
        <taxon>Eukaryota</taxon>
        <taxon>Metazoa</taxon>
        <taxon>Ecdysozoa</taxon>
        <taxon>Nematoda</taxon>
        <taxon>Chromadorea</taxon>
        <taxon>Rhabditida</taxon>
        <taxon>Rhabditina</taxon>
        <taxon>Diplogasteromorpha</taxon>
        <taxon>Diplogasteroidea</taxon>
        <taxon>Neodiplogasteridae</taxon>
        <taxon>Pristionchus</taxon>
    </lineage>
</organism>
<feature type="compositionally biased region" description="Polar residues" evidence="7">
    <location>
        <begin position="349"/>
        <end position="364"/>
    </location>
</feature>
<keyword evidence="3 6" id="KW-0238">DNA-binding</keyword>
<sequence length="605" mass="66326">MSSALPDCSRECRNRRREIRLQLSKWSHKAILAAGLEEISVRFSSHFNRGPPLSKEKRSKEDSLPNDWTHSSVCVMCEVGQSTATVEKTETAGPSKLPPSSSSKSNGVPHLNGDLMTGMHLLNYEMWAHAYMSNIMAPFNGMHAGMMQPDFAALLNMATMMSKQQSGSKNAFPPMLPFGPHPQMFHPQLHALPMPRQKGDKPNALDLSRKSGLQTTVAVDRKGGGGTVKGTKRKVDAAGAVDTPEEPAKPTSGPGMKRNYTQADLDRAVTDIRCGRLGTRRASVVYGIPRSTLRNKIYKLEAADEQAGIAPIYKRRKAGGQSSAEKMLADVVELTARSAIVVKKEESPDSSPVESAPPSKSASPTEIIDQTEAVEEIELKVDSPVINDDITDDITEEIKEEVNGMEEGEIEEEDETDLVQASLRTLAEMAGTVPAKEAARSTSPDLNLLQTPAAADILNQMIRNCLPLDFLANNLMMPADPVDKILMNGSSMVDDQMAVSPSGDWKKQRPKRGQYRKYDKEALDEAVQSVRRGEMSVHRAGSYYGVPHSTLEYKVKERNLSKPPKPHEGSQNPSEECDSSPSPPHENNNTNEPNLFTQQQFTTVV</sequence>
<dbReference type="Pfam" id="PF05225">
    <property type="entry name" value="HTH_psq"/>
    <property type="match status" value="2"/>
</dbReference>
<evidence type="ECO:0000256" key="6">
    <source>
        <dbReference type="PROSITE-ProRule" id="PRU00320"/>
    </source>
</evidence>
<feature type="region of interest" description="Disordered" evidence="7">
    <location>
        <begin position="557"/>
        <end position="605"/>
    </location>
</feature>
<feature type="compositionally biased region" description="Polar residues" evidence="7">
    <location>
        <begin position="595"/>
        <end position="605"/>
    </location>
</feature>
<reference evidence="8" key="2">
    <citation type="submission" date="2022-06" db="UniProtKB">
        <authorList>
            <consortium name="EnsemblMetazoa"/>
        </authorList>
    </citation>
    <scope>IDENTIFICATION</scope>
    <source>
        <strain evidence="8">PS312</strain>
    </source>
</reference>
<dbReference type="GO" id="GO:0005634">
    <property type="term" value="C:nucleus"/>
    <property type="evidence" value="ECO:0000318"/>
    <property type="project" value="GO_Central"/>
</dbReference>
<evidence type="ECO:0000256" key="5">
    <source>
        <dbReference type="ARBA" id="ARBA00023242"/>
    </source>
</evidence>
<keyword evidence="2" id="KW-0805">Transcription regulation</keyword>
<dbReference type="FunFam" id="1.10.10.60:FF:000019">
    <property type="entry name" value="Ligand-dependent corepressor isoform 1"/>
    <property type="match status" value="1"/>
</dbReference>
<feature type="compositionally biased region" description="Low complexity" evidence="7">
    <location>
        <begin position="585"/>
        <end position="594"/>
    </location>
</feature>
<evidence type="ECO:0000256" key="1">
    <source>
        <dbReference type="ARBA" id="ARBA00004123"/>
    </source>
</evidence>
<evidence type="ECO:0000313" key="8">
    <source>
        <dbReference type="EnsemblMetazoa" id="PPA15862.1"/>
    </source>
</evidence>
<dbReference type="Proteomes" id="UP000005239">
    <property type="component" value="Unassembled WGS sequence"/>
</dbReference>
<keyword evidence="4" id="KW-0804">Transcription</keyword>
<accession>A0A8R1YG62</accession>
<proteinExistence type="predicted"/>
<feature type="compositionally biased region" description="Basic and acidic residues" evidence="7">
    <location>
        <begin position="557"/>
        <end position="568"/>
    </location>
</feature>
<name>A0A2A6BCD2_PRIPA</name>
<feature type="region of interest" description="Disordered" evidence="7">
    <location>
        <begin position="85"/>
        <end position="111"/>
    </location>
</feature>
<dbReference type="OrthoDB" id="10028342at2759"/>
<dbReference type="EnsemblMetazoa" id="PPA15862.1">
    <property type="protein sequence ID" value="PPA15862.1"/>
    <property type="gene ID" value="WBGene00105416"/>
</dbReference>
<feature type="DNA-binding region" description="H-T-H motif" evidence="6">
    <location>
        <begin position="537"/>
        <end position="557"/>
    </location>
</feature>
<evidence type="ECO:0000256" key="4">
    <source>
        <dbReference type="ARBA" id="ARBA00023163"/>
    </source>
</evidence>
<dbReference type="GO" id="GO:0003677">
    <property type="term" value="F:DNA binding"/>
    <property type="evidence" value="ECO:0007669"/>
    <property type="project" value="UniProtKB-UniRule"/>
</dbReference>
<dbReference type="InterPro" id="IPR009057">
    <property type="entry name" value="Homeodomain-like_sf"/>
</dbReference>
<feature type="region of interest" description="Disordered" evidence="7">
    <location>
        <begin position="343"/>
        <end position="366"/>
    </location>
</feature>
<reference evidence="9" key="1">
    <citation type="journal article" date="2008" name="Nat. Genet.">
        <title>The Pristionchus pacificus genome provides a unique perspective on nematode lifestyle and parasitism.</title>
        <authorList>
            <person name="Dieterich C."/>
            <person name="Clifton S.W."/>
            <person name="Schuster L.N."/>
            <person name="Chinwalla A."/>
            <person name="Delehaunty K."/>
            <person name="Dinkelacker I."/>
            <person name="Fulton L."/>
            <person name="Fulton R."/>
            <person name="Godfrey J."/>
            <person name="Minx P."/>
            <person name="Mitreva M."/>
            <person name="Roeseler W."/>
            <person name="Tian H."/>
            <person name="Witte H."/>
            <person name="Yang S.P."/>
            <person name="Wilson R.K."/>
            <person name="Sommer R.J."/>
        </authorList>
    </citation>
    <scope>NUCLEOTIDE SEQUENCE [LARGE SCALE GENOMIC DNA]</scope>
    <source>
        <strain evidence="9">PS312</strain>
    </source>
</reference>
<evidence type="ECO:0000256" key="7">
    <source>
        <dbReference type="SAM" id="MobiDB-lite"/>
    </source>
</evidence>
<dbReference type="GO" id="GO:0006357">
    <property type="term" value="P:regulation of transcription by RNA polymerase II"/>
    <property type="evidence" value="ECO:0000318"/>
    <property type="project" value="GO_Central"/>
</dbReference>
<dbReference type="PROSITE" id="PS50960">
    <property type="entry name" value="HTH_PSQ"/>
    <property type="match status" value="1"/>
</dbReference>
<dbReference type="Gene3D" id="1.10.10.60">
    <property type="entry name" value="Homeodomain-like"/>
    <property type="match status" value="2"/>
</dbReference>
<dbReference type="AlphaFoldDB" id="A0A2A6BCD2"/>
<dbReference type="PANTHER" id="PTHR21545">
    <property type="entry name" value="TRANSCRIPTION FACTOR MLR1/2"/>
    <property type="match status" value="1"/>
</dbReference>
<accession>A0A2A6BCD2</accession>
<keyword evidence="5 6" id="KW-0539">Nucleus</keyword>
<feature type="compositionally biased region" description="Low complexity" evidence="7">
    <location>
        <begin position="94"/>
        <end position="105"/>
    </location>
</feature>
<evidence type="ECO:0000313" key="9">
    <source>
        <dbReference type="Proteomes" id="UP000005239"/>
    </source>
</evidence>
<gene>
    <name evidence="8" type="primary">WBGene00105416</name>
</gene>
<protein>
    <submittedName>
        <fullName evidence="8">Mbr-1</fullName>
    </submittedName>
</protein>
<feature type="region of interest" description="Disordered" evidence="7">
    <location>
        <begin position="219"/>
        <end position="259"/>
    </location>
</feature>
<comment type="subcellular location">
    <subcellularLocation>
        <location evidence="1 6">Nucleus</location>
    </subcellularLocation>
</comment>